<evidence type="ECO:0000256" key="2">
    <source>
        <dbReference type="ARBA" id="ARBA00022803"/>
    </source>
</evidence>
<dbReference type="SMART" id="SM00028">
    <property type="entry name" value="TPR"/>
    <property type="match status" value="4"/>
</dbReference>
<dbReference type="Pfam" id="PF13424">
    <property type="entry name" value="TPR_12"/>
    <property type="match status" value="1"/>
</dbReference>
<evidence type="ECO:0008006" key="5">
    <source>
        <dbReference type="Google" id="ProtNLM"/>
    </source>
</evidence>
<dbReference type="Gene3D" id="1.25.40.10">
    <property type="entry name" value="Tetratricopeptide repeat domain"/>
    <property type="match status" value="2"/>
</dbReference>
<proteinExistence type="predicted"/>
<reference evidence="4" key="1">
    <citation type="submission" date="2021-01" db="EMBL/GenBank/DDBJ databases">
        <authorList>
            <person name="Corre E."/>
            <person name="Pelletier E."/>
            <person name="Niang G."/>
            <person name="Scheremetjew M."/>
            <person name="Finn R."/>
            <person name="Kale V."/>
            <person name="Holt S."/>
            <person name="Cochrane G."/>
            <person name="Meng A."/>
            <person name="Brown T."/>
            <person name="Cohen L."/>
        </authorList>
    </citation>
    <scope>NUCLEOTIDE SEQUENCE</scope>
    <source>
        <strain evidence="4">308</strain>
    </source>
</reference>
<feature type="repeat" description="TPR" evidence="3">
    <location>
        <begin position="84"/>
        <end position="117"/>
    </location>
</feature>
<evidence type="ECO:0000313" key="4">
    <source>
        <dbReference type="EMBL" id="CAD8890627.1"/>
    </source>
</evidence>
<accession>A0A7S1BKR6</accession>
<evidence type="ECO:0000256" key="3">
    <source>
        <dbReference type="PROSITE-ProRule" id="PRU00339"/>
    </source>
</evidence>
<gene>
    <name evidence="4" type="ORF">CHYS00102_LOCUS17832</name>
</gene>
<organism evidence="4">
    <name type="scientific">Corethron hystrix</name>
    <dbReference type="NCBI Taxonomy" id="216773"/>
    <lineage>
        <taxon>Eukaryota</taxon>
        <taxon>Sar</taxon>
        <taxon>Stramenopiles</taxon>
        <taxon>Ochrophyta</taxon>
        <taxon>Bacillariophyta</taxon>
        <taxon>Coscinodiscophyceae</taxon>
        <taxon>Corethrophycidae</taxon>
        <taxon>Corethrales</taxon>
        <taxon>Corethraceae</taxon>
        <taxon>Corethron</taxon>
    </lineage>
</organism>
<evidence type="ECO:0000256" key="1">
    <source>
        <dbReference type="ARBA" id="ARBA00022737"/>
    </source>
</evidence>
<dbReference type="AlphaFoldDB" id="A0A7S1BKR6"/>
<dbReference type="InterPro" id="IPR019734">
    <property type="entry name" value="TPR_rpt"/>
</dbReference>
<dbReference type="InterPro" id="IPR011990">
    <property type="entry name" value="TPR-like_helical_dom_sf"/>
</dbReference>
<name>A0A7S1BKR6_9STRA</name>
<dbReference type="PANTHER" id="PTHR45641">
    <property type="entry name" value="TETRATRICOPEPTIDE REPEAT PROTEIN (AFU_ORTHOLOGUE AFUA_6G03870)"/>
    <property type="match status" value="1"/>
</dbReference>
<sequence length="229" mass="25681">MGSVREELEEYGAALDLYHLAFDVYGFVNKDNVMDRDIARILANIGNIYSKLGSNNKSMEYFEHALQIIVMSLEPEDIKVIEITSLVICMGLLYIEEEEYDKAMILLTNALKLQRKTLGTYHLYVASTLCHIARVYSLTNREKAAISAYNSAVSIKMNLLGSNDASVGSLLFLIGSSYKKLKNLKKAIIYLTEARTVFIQGGNSNCPEAKAAYSLLEFTRSSLYLTEKK</sequence>
<feature type="repeat" description="TPR" evidence="3">
    <location>
        <begin position="39"/>
        <end position="72"/>
    </location>
</feature>
<dbReference type="EMBL" id="HBFR01024893">
    <property type="protein sequence ID" value="CAD8890627.1"/>
    <property type="molecule type" value="Transcribed_RNA"/>
</dbReference>
<keyword evidence="2 3" id="KW-0802">TPR repeat</keyword>
<keyword evidence="1" id="KW-0677">Repeat</keyword>
<dbReference type="SUPFAM" id="SSF48452">
    <property type="entry name" value="TPR-like"/>
    <property type="match status" value="2"/>
</dbReference>
<protein>
    <recommendedName>
        <fullName evidence="5">MalT-like TPR region domain-containing protein</fullName>
    </recommendedName>
</protein>
<dbReference type="PROSITE" id="PS50005">
    <property type="entry name" value="TPR"/>
    <property type="match status" value="2"/>
</dbReference>
<dbReference type="Pfam" id="PF13181">
    <property type="entry name" value="TPR_8"/>
    <property type="match status" value="2"/>
</dbReference>